<dbReference type="GO" id="GO:0009626">
    <property type="term" value="P:plant-type hypersensitive response"/>
    <property type="evidence" value="ECO:0007669"/>
    <property type="project" value="UniProtKB-ARBA"/>
</dbReference>
<name>K3ZL21_SETIT</name>
<dbReference type="InterPro" id="IPR036388">
    <property type="entry name" value="WH-like_DNA-bd_sf"/>
</dbReference>
<dbReference type="EMBL" id="CM003535">
    <property type="protein sequence ID" value="RCV39762.1"/>
    <property type="molecule type" value="Genomic_DNA"/>
</dbReference>
<keyword evidence="1" id="KW-0677">Repeat</keyword>
<dbReference type="Proteomes" id="UP000004995">
    <property type="component" value="Unassembled WGS sequence"/>
</dbReference>
<organism evidence="4">
    <name type="scientific">Setaria italica</name>
    <name type="common">Foxtail millet</name>
    <name type="synonym">Panicum italicum</name>
    <dbReference type="NCBI Taxonomy" id="4555"/>
    <lineage>
        <taxon>Eukaryota</taxon>
        <taxon>Viridiplantae</taxon>
        <taxon>Streptophyta</taxon>
        <taxon>Embryophyta</taxon>
        <taxon>Tracheophyta</taxon>
        <taxon>Spermatophyta</taxon>
        <taxon>Magnoliopsida</taxon>
        <taxon>Liliopsida</taxon>
        <taxon>Poales</taxon>
        <taxon>Poaceae</taxon>
        <taxon>PACMAD clade</taxon>
        <taxon>Panicoideae</taxon>
        <taxon>Panicodae</taxon>
        <taxon>Paniceae</taxon>
        <taxon>Cenchrinae</taxon>
        <taxon>Setaria</taxon>
    </lineage>
</organism>
<dbReference type="eggNOG" id="KOG4658">
    <property type="taxonomic scope" value="Eukaryota"/>
</dbReference>
<dbReference type="OrthoDB" id="693918at2759"/>
<dbReference type="EnsemblPlants" id="KQK95982">
    <property type="protein sequence ID" value="KQK95982"/>
    <property type="gene ID" value="SETIT_027277mg"/>
</dbReference>
<dbReference type="Gramene" id="KQK95982">
    <property type="protein sequence ID" value="KQK95982"/>
    <property type="gene ID" value="SETIT_027277mg"/>
</dbReference>
<dbReference type="Gene3D" id="1.10.10.10">
    <property type="entry name" value="Winged helix-like DNA-binding domain superfamily/Winged helix DNA-binding domain"/>
    <property type="match status" value="1"/>
</dbReference>
<dbReference type="InterPro" id="IPR042197">
    <property type="entry name" value="Apaf_helical"/>
</dbReference>
<dbReference type="HOGENOM" id="CLU_853655_0_0_1"/>
<evidence type="ECO:0000313" key="5">
    <source>
        <dbReference type="EnsemblPlants" id="KQK95982"/>
    </source>
</evidence>
<evidence type="ECO:0000313" key="6">
    <source>
        <dbReference type="Proteomes" id="UP000004995"/>
    </source>
</evidence>
<gene>
    <name evidence="4" type="ORF">SETIT_8G248600v2</name>
</gene>
<dbReference type="PANTHER" id="PTHR23155">
    <property type="entry name" value="DISEASE RESISTANCE PROTEIN RP"/>
    <property type="match status" value="1"/>
</dbReference>
<dbReference type="PANTHER" id="PTHR23155:SF1211">
    <property type="entry name" value="OS09G0313500 PROTEIN"/>
    <property type="match status" value="1"/>
</dbReference>
<evidence type="ECO:0000256" key="1">
    <source>
        <dbReference type="ARBA" id="ARBA00022737"/>
    </source>
</evidence>
<keyword evidence="6" id="KW-1185">Reference proteome</keyword>
<dbReference type="Gene3D" id="1.10.8.430">
    <property type="entry name" value="Helical domain of apoptotic protease-activating factors"/>
    <property type="match status" value="1"/>
</dbReference>
<dbReference type="InterPro" id="IPR044974">
    <property type="entry name" value="Disease_R_plants"/>
</dbReference>
<dbReference type="FunFam" id="1.10.10.10:FF:000322">
    <property type="entry name" value="Probable disease resistance protein At1g63360"/>
    <property type="match status" value="1"/>
</dbReference>
<dbReference type="STRING" id="4555.K3ZL21"/>
<feature type="domain" description="Disease resistance protein winged helix" evidence="3">
    <location>
        <begin position="74"/>
        <end position="146"/>
    </location>
</feature>
<dbReference type="SUPFAM" id="SSF52540">
    <property type="entry name" value="P-loop containing nucleoside triphosphate hydrolases"/>
    <property type="match status" value="1"/>
</dbReference>
<protein>
    <recommendedName>
        <fullName evidence="3">Disease resistance protein winged helix domain-containing protein</fullName>
    </recommendedName>
</protein>
<reference evidence="5" key="3">
    <citation type="submission" date="2018-08" db="UniProtKB">
        <authorList>
            <consortium name="EnsemblPlants"/>
        </authorList>
    </citation>
    <scope>IDENTIFICATION</scope>
    <source>
        <strain evidence="5">Yugu1</strain>
    </source>
</reference>
<dbReference type="AlphaFoldDB" id="K3ZL21"/>
<reference evidence="4 6" key="1">
    <citation type="journal article" date="2012" name="Nat. Biotechnol.">
        <title>Reference genome sequence of the model plant Setaria.</title>
        <authorList>
            <person name="Bennetzen J.L."/>
            <person name="Schmutz J."/>
            <person name="Wang H."/>
            <person name="Percifield R."/>
            <person name="Hawkins J."/>
            <person name="Pontaroli A.C."/>
            <person name="Estep M."/>
            <person name="Feng L."/>
            <person name="Vaughn J.N."/>
            <person name="Grimwood J."/>
            <person name="Jenkins J."/>
            <person name="Barry K."/>
            <person name="Lindquist E."/>
            <person name="Hellsten U."/>
            <person name="Deshpande S."/>
            <person name="Wang X."/>
            <person name="Wu X."/>
            <person name="Mitros T."/>
            <person name="Triplett J."/>
            <person name="Yang X."/>
            <person name="Ye C.Y."/>
            <person name="Mauro-Herrera M."/>
            <person name="Wang L."/>
            <person name="Li P."/>
            <person name="Sharma M."/>
            <person name="Sharma R."/>
            <person name="Ronald P.C."/>
            <person name="Panaud O."/>
            <person name="Kellogg E.A."/>
            <person name="Brutnell T.P."/>
            <person name="Doust A.N."/>
            <person name="Tuskan G.A."/>
            <person name="Rokhsar D."/>
            <person name="Devos K.M."/>
        </authorList>
    </citation>
    <scope>NUCLEOTIDE SEQUENCE [LARGE SCALE GENOMIC DNA]</scope>
    <source>
        <strain evidence="6">cv. Yugu1</strain>
        <strain evidence="4">Yugu1</strain>
    </source>
</reference>
<dbReference type="SUPFAM" id="SSF52058">
    <property type="entry name" value="L domain-like"/>
    <property type="match status" value="1"/>
</dbReference>
<evidence type="ECO:0000259" key="3">
    <source>
        <dbReference type="Pfam" id="PF23559"/>
    </source>
</evidence>
<dbReference type="InterPro" id="IPR058922">
    <property type="entry name" value="WHD_DRP"/>
</dbReference>
<reference evidence="4" key="2">
    <citation type="submission" date="2015-07" db="EMBL/GenBank/DDBJ databases">
        <authorList>
            <person name="Noorani M."/>
        </authorList>
    </citation>
    <scope>NUCLEOTIDE SEQUENCE</scope>
    <source>
        <strain evidence="4">Yugu1</strain>
    </source>
</reference>
<dbReference type="Pfam" id="PF23559">
    <property type="entry name" value="WHD_DRP"/>
    <property type="match status" value="1"/>
</dbReference>
<evidence type="ECO:0000256" key="2">
    <source>
        <dbReference type="ARBA" id="ARBA00022821"/>
    </source>
</evidence>
<dbReference type="OMA" id="TIRTMCE"/>
<dbReference type="EMBL" id="AGNK02005274">
    <property type="status" value="NOT_ANNOTATED_CDS"/>
    <property type="molecule type" value="Genomic_DNA"/>
</dbReference>
<dbReference type="GO" id="GO:0043531">
    <property type="term" value="F:ADP binding"/>
    <property type="evidence" value="ECO:0007669"/>
    <property type="project" value="InterPro"/>
</dbReference>
<evidence type="ECO:0000313" key="4">
    <source>
        <dbReference type="EMBL" id="RCV39762.1"/>
    </source>
</evidence>
<sequence>MKIVIKCDGLPLAVKVMGGLLSTRSRSEREWEAVLNHHAWSVAGLPKELDRRIYLSYEDLSSQQKQCFLYCSFFPKGTCIRRRIVIPMWISEGFIQPYTDQSSSHDDQLEEIAAEHFQELVTRNLIEPENSLAAYHCEMHDVVRSFVEFMAREESLVVQDMQVASGRNDSLIHRLSIGPTSLVPGLAALQKQECVRTLFINSKINFDLSDSLNSFFMLRVFCINGGDCDRGLRDDIDDMKFLQHIVLLGSVHLENLPRTIIQLMHIRTLDMYGSNANVVIPKKFGGLRSPCTHQHRAERPDHKETSTIRTMCESKVSQVDLQQEAA</sequence>
<dbReference type="InterPro" id="IPR032675">
    <property type="entry name" value="LRR_dom_sf"/>
</dbReference>
<keyword evidence="2" id="KW-0611">Plant defense</keyword>
<accession>K3ZL21</accession>
<dbReference type="GO" id="GO:0002758">
    <property type="term" value="P:innate immune response-activating signaling pathway"/>
    <property type="evidence" value="ECO:0007669"/>
    <property type="project" value="UniProtKB-ARBA"/>
</dbReference>
<dbReference type="Gene3D" id="3.80.10.10">
    <property type="entry name" value="Ribonuclease Inhibitor"/>
    <property type="match status" value="1"/>
</dbReference>
<dbReference type="InterPro" id="IPR027417">
    <property type="entry name" value="P-loop_NTPase"/>
</dbReference>
<proteinExistence type="predicted"/>
<dbReference type="GO" id="GO:0042742">
    <property type="term" value="P:defense response to bacterium"/>
    <property type="evidence" value="ECO:0007669"/>
    <property type="project" value="UniProtKB-ARBA"/>
</dbReference>